<protein>
    <submittedName>
        <fullName evidence="4">3 beta-hydroxysteroid dehydrogenase/Delta 5--&gt;4-isomerase</fullName>
    </submittedName>
</protein>
<dbReference type="SUPFAM" id="SSF51735">
    <property type="entry name" value="NAD(P)-binding Rossmann-fold domains"/>
    <property type="match status" value="1"/>
</dbReference>
<dbReference type="GO" id="GO:0016616">
    <property type="term" value="F:oxidoreductase activity, acting on the CH-OH group of donors, NAD or NADP as acceptor"/>
    <property type="evidence" value="ECO:0007669"/>
    <property type="project" value="InterPro"/>
</dbReference>
<reference evidence="4 5" key="1">
    <citation type="submission" date="2019-02" db="EMBL/GenBank/DDBJ databases">
        <title>Deep-cultivation of Planctomycetes and their phenomic and genomic characterization uncovers novel biology.</title>
        <authorList>
            <person name="Wiegand S."/>
            <person name="Jogler M."/>
            <person name="Boedeker C."/>
            <person name="Pinto D."/>
            <person name="Vollmers J."/>
            <person name="Rivas-Marin E."/>
            <person name="Kohn T."/>
            <person name="Peeters S.H."/>
            <person name="Heuer A."/>
            <person name="Rast P."/>
            <person name="Oberbeckmann S."/>
            <person name="Bunk B."/>
            <person name="Jeske O."/>
            <person name="Meyerdierks A."/>
            <person name="Storesund J.E."/>
            <person name="Kallscheuer N."/>
            <person name="Luecker S."/>
            <person name="Lage O.M."/>
            <person name="Pohl T."/>
            <person name="Merkel B.J."/>
            <person name="Hornburger P."/>
            <person name="Mueller R.-W."/>
            <person name="Bruemmer F."/>
            <person name="Labrenz M."/>
            <person name="Spormann A.M."/>
            <person name="Op den Camp H."/>
            <person name="Overmann J."/>
            <person name="Amann R."/>
            <person name="Jetten M.S.M."/>
            <person name="Mascher T."/>
            <person name="Medema M.H."/>
            <person name="Devos D.P."/>
            <person name="Kaster A.-K."/>
            <person name="Ovreas L."/>
            <person name="Rohde M."/>
            <person name="Galperin M.Y."/>
            <person name="Jogler C."/>
        </authorList>
    </citation>
    <scope>NUCLEOTIDE SEQUENCE [LARGE SCALE GENOMIC DNA]</scope>
    <source>
        <strain evidence="4 5">HG66A1</strain>
    </source>
</reference>
<proteinExistence type="inferred from homology"/>
<name>A0A517PLS5_9PLAN</name>
<dbReference type="InterPro" id="IPR036291">
    <property type="entry name" value="NAD(P)-bd_dom_sf"/>
</dbReference>
<keyword evidence="2" id="KW-0560">Oxidoreductase</keyword>
<dbReference type="OrthoDB" id="9811743at2"/>
<sequence>MKVLVTGGGGFLGLYIVEQLVEAGETVRVFCRGEYPRLKELNVETIQGDIRDAAAVERACTGIETVYHTAAVSGIWGPWDYFYGINTQGTLNVLEACQSQGVTRLIYTSSPSVVYDGSAHENASEKLPYSQNFLCHYPHTKMLAEQAVLAANGTRGLATVALRPHLIWGPRDNHLIPRLIQRAKSGRLRQVGTGENLISMSYVENAAAAHLQAAARLYCDSPVGGQAYFINEPEPVVMWTWINQLLALAGLPPVEKRISVKAARRIGSVLEFLYRTLHLPGEPPMTRFLASQLSSSHYYDISRARLDFGYAPLVSFDDAMQRMEPGLQRLAAR</sequence>
<keyword evidence="5" id="KW-1185">Reference proteome</keyword>
<dbReference type="AlphaFoldDB" id="A0A517PLS5"/>
<evidence type="ECO:0000259" key="3">
    <source>
        <dbReference type="Pfam" id="PF01073"/>
    </source>
</evidence>
<evidence type="ECO:0000313" key="4">
    <source>
        <dbReference type="EMBL" id="QDT20327.1"/>
    </source>
</evidence>
<dbReference type="PANTHER" id="PTHR43245">
    <property type="entry name" value="BIFUNCTIONAL POLYMYXIN RESISTANCE PROTEIN ARNA"/>
    <property type="match status" value="1"/>
</dbReference>
<dbReference type="RefSeq" id="WP_145182988.1">
    <property type="nucleotide sequence ID" value="NZ_CP036266.1"/>
</dbReference>
<dbReference type="GO" id="GO:0006694">
    <property type="term" value="P:steroid biosynthetic process"/>
    <property type="evidence" value="ECO:0007669"/>
    <property type="project" value="InterPro"/>
</dbReference>
<dbReference type="InterPro" id="IPR050177">
    <property type="entry name" value="Lipid_A_modif_metabolic_enz"/>
</dbReference>
<dbReference type="GO" id="GO:0016853">
    <property type="term" value="F:isomerase activity"/>
    <property type="evidence" value="ECO:0007669"/>
    <property type="project" value="UniProtKB-KW"/>
</dbReference>
<keyword evidence="4" id="KW-0413">Isomerase</keyword>
<organism evidence="4 5">
    <name type="scientific">Gimesia chilikensis</name>
    <dbReference type="NCBI Taxonomy" id="2605989"/>
    <lineage>
        <taxon>Bacteria</taxon>
        <taxon>Pseudomonadati</taxon>
        <taxon>Planctomycetota</taxon>
        <taxon>Planctomycetia</taxon>
        <taxon>Planctomycetales</taxon>
        <taxon>Planctomycetaceae</taxon>
        <taxon>Gimesia</taxon>
    </lineage>
</organism>
<dbReference type="EMBL" id="CP036266">
    <property type="protein sequence ID" value="QDT20327.1"/>
    <property type="molecule type" value="Genomic_DNA"/>
</dbReference>
<evidence type="ECO:0000256" key="1">
    <source>
        <dbReference type="ARBA" id="ARBA00009219"/>
    </source>
</evidence>
<evidence type="ECO:0000313" key="5">
    <source>
        <dbReference type="Proteomes" id="UP000320421"/>
    </source>
</evidence>
<comment type="similarity">
    <text evidence="1">Belongs to the 3-beta-HSD family.</text>
</comment>
<dbReference type="Gene3D" id="3.40.50.720">
    <property type="entry name" value="NAD(P)-binding Rossmann-like Domain"/>
    <property type="match status" value="1"/>
</dbReference>
<dbReference type="Proteomes" id="UP000320421">
    <property type="component" value="Chromosome"/>
</dbReference>
<gene>
    <name evidence="4" type="ORF">HG66A1_21130</name>
</gene>
<evidence type="ECO:0000256" key="2">
    <source>
        <dbReference type="ARBA" id="ARBA00023002"/>
    </source>
</evidence>
<dbReference type="InterPro" id="IPR002225">
    <property type="entry name" value="3Beta_OHSteriod_DH/Estase"/>
</dbReference>
<feature type="domain" description="3-beta hydroxysteroid dehydrogenase/isomerase" evidence="3">
    <location>
        <begin position="4"/>
        <end position="251"/>
    </location>
</feature>
<accession>A0A517PLS5</accession>
<dbReference type="Pfam" id="PF01073">
    <property type="entry name" value="3Beta_HSD"/>
    <property type="match status" value="1"/>
</dbReference>
<dbReference type="PANTHER" id="PTHR43245:SF51">
    <property type="entry name" value="SHORT CHAIN DEHYDROGENASE_REDUCTASE FAMILY 42E, MEMBER 2"/>
    <property type="match status" value="1"/>
</dbReference>